<evidence type="ECO:0000259" key="9">
    <source>
        <dbReference type="PROSITE" id="PS50056"/>
    </source>
</evidence>
<dbReference type="PRINTS" id="PR00700">
    <property type="entry name" value="PRTYPHPHTASE"/>
</dbReference>
<evidence type="ECO:0000313" key="10">
    <source>
        <dbReference type="EMBL" id="RZC73497.1"/>
    </source>
</evidence>
<dbReference type="FunFam" id="3.90.190.10:FF:000045">
    <property type="entry name" value="Tyrosine-protein phosphatase non-receptor type 12"/>
    <property type="match status" value="1"/>
</dbReference>
<dbReference type="EC" id="3.1.3.48" evidence="2"/>
<comment type="subcellular location">
    <subcellularLocation>
        <location evidence="1">Cytoplasm</location>
    </subcellularLocation>
</comment>
<dbReference type="GO" id="GO:0004725">
    <property type="term" value="F:protein tyrosine phosphatase activity"/>
    <property type="evidence" value="ECO:0007669"/>
    <property type="project" value="UniProtKB-EC"/>
</dbReference>
<dbReference type="PROSITE" id="PS50055">
    <property type="entry name" value="TYR_PHOSPHATASE_PTP"/>
    <property type="match status" value="3"/>
</dbReference>
<sequence>MAATSAGKSSISSPPPPTQSFNFSSDPPPKLVLSKDQLFYSSDAIKTLKEKTRSPDKIEQEFDRLQANRFKKVAVTQSCREALQNVNLSKNRYTDVIPFDENRVVLKSSKVTRSSGRDYINASFVEVGSSESISQFIATQGPLPQTCEDFWEMVIQYHCPVIVMLTRLVDNYKTVKCGDYFNSEDRPREFGNIQVTTKWTRKTETSLVLRCLEVKYKQSEEPVHTVLHIQYPGWPDHGVPDDTLAVREIVKRIYHIPPGLGPVVVHCSAGIGRTGAFCTILNTIQRILDGNMTAVNLGDTVSIFRSQRIGMVQTMTPIHSKRNSSQGWAKMRWQFFDSSVAEGLLSAMAATSTGKSSVSSSLANSFNFSSDPPPKLVLSRDQLFYCSDAIKSFKEKTRSPDKIEQEFDIPKEFDHLKLQDVANEICREALRDVNRHKNRYKSIIPFDKTRVVLKSSEVTRSSGSDYINASFAEVGSGESVSRCIATQGPLPDTYEDFWEMVIQYHCPVIVMLTQLFDDGKIVKCGDYFNSEDKPREFDNIHVTTKWTRTTDTSLVLSCLELKYKHSEEPAHNVLHIQYLEWPDMGVPDGTLEIRDIVKRIYHIPPVLGPIVVHCSAGVGRTGAFCTILNTIQRILDGNMTALNLSDTVSIFRSQRIGMVQTKVRSCESNPRIIAALGPVQHTCEHFWEMVIQHHCPLVVMLTQLVDGHQIGGDTQREEPLHSVIHVQYLDWPDFEVPYNTLPVREILKMIYHIPRDLGSIIVHCSARIGRTGTFCTILNTVQRILVGNITALDLGHTISILRSQPMGMVETTVGC</sequence>
<keyword evidence="5" id="KW-0378">Hydrolase</keyword>
<feature type="domain" description="Tyrosine-protein phosphatase" evidence="8">
    <location>
        <begin position="672"/>
        <end position="811"/>
    </location>
</feature>
<feature type="domain" description="Tyrosine specific protein phosphatases" evidence="9">
    <location>
        <begin position="744"/>
        <end position="811"/>
    </location>
</feature>
<dbReference type="PROSITE" id="PS00383">
    <property type="entry name" value="TYR_PHOSPHATASE_1"/>
    <property type="match status" value="2"/>
</dbReference>
<evidence type="ECO:0000256" key="1">
    <source>
        <dbReference type="ARBA" id="ARBA00004496"/>
    </source>
</evidence>
<keyword evidence="4" id="KW-0597">Phosphoprotein</keyword>
<dbReference type="SMART" id="SM00194">
    <property type="entry name" value="PTPc"/>
    <property type="match status" value="2"/>
</dbReference>
<dbReference type="Proteomes" id="UP000316621">
    <property type="component" value="Chromosome 8"/>
</dbReference>
<dbReference type="Gene3D" id="3.90.190.10">
    <property type="entry name" value="Protein tyrosine phosphatase superfamily"/>
    <property type="match status" value="4"/>
</dbReference>
<keyword evidence="11" id="KW-1185">Reference proteome</keyword>
<keyword evidence="6" id="KW-0904">Protein phosphatase</keyword>
<evidence type="ECO:0000313" key="11">
    <source>
        <dbReference type="Proteomes" id="UP000316621"/>
    </source>
</evidence>
<dbReference type="GO" id="GO:0005737">
    <property type="term" value="C:cytoplasm"/>
    <property type="evidence" value="ECO:0007669"/>
    <property type="project" value="UniProtKB-SubCell"/>
</dbReference>
<evidence type="ECO:0000256" key="3">
    <source>
        <dbReference type="ARBA" id="ARBA00022490"/>
    </source>
</evidence>
<evidence type="ECO:0000259" key="8">
    <source>
        <dbReference type="PROSITE" id="PS50055"/>
    </source>
</evidence>
<gene>
    <name evidence="10" type="ORF">C5167_048977</name>
</gene>
<accession>A0A4Y7KKW5</accession>
<dbReference type="Gramene" id="RZC73497">
    <property type="protein sequence ID" value="RZC73497"/>
    <property type="gene ID" value="C5167_048977"/>
</dbReference>
<dbReference type="InterPro" id="IPR050348">
    <property type="entry name" value="Protein-Tyr_Phosphatase"/>
</dbReference>
<dbReference type="PANTHER" id="PTHR19134:SF449">
    <property type="entry name" value="TYROSINE-PROTEIN PHOSPHATASE 1"/>
    <property type="match status" value="1"/>
</dbReference>
<name>A0A4Y7KKW5_PAPSO</name>
<evidence type="ECO:0000256" key="4">
    <source>
        <dbReference type="ARBA" id="ARBA00022553"/>
    </source>
</evidence>
<dbReference type="SMART" id="SM00404">
    <property type="entry name" value="PTPc_motif"/>
    <property type="match status" value="3"/>
</dbReference>
<feature type="domain" description="Tyrosine specific protein phosphatases" evidence="9">
    <location>
        <begin position="247"/>
        <end position="319"/>
    </location>
</feature>
<feature type="region of interest" description="Disordered" evidence="7">
    <location>
        <begin position="1"/>
        <end position="29"/>
    </location>
</feature>
<reference evidence="10 11" key="1">
    <citation type="journal article" date="2018" name="Science">
        <title>The opium poppy genome and morphinan production.</title>
        <authorList>
            <person name="Guo L."/>
            <person name="Winzer T."/>
            <person name="Yang X."/>
            <person name="Li Y."/>
            <person name="Ning Z."/>
            <person name="He Z."/>
            <person name="Teodor R."/>
            <person name="Lu Y."/>
            <person name="Bowser T.A."/>
            <person name="Graham I.A."/>
            <person name="Ye K."/>
        </authorList>
    </citation>
    <scope>NUCLEOTIDE SEQUENCE [LARGE SCALE GENOMIC DNA]</scope>
    <source>
        <strain evidence="11">cv. HN1</strain>
        <tissue evidence="10">Leaves</tissue>
    </source>
</reference>
<feature type="domain" description="Tyrosine-protein phosphatase" evidence="8">
    <location>
        <begin position="58"/>
        <end position="314"/>
    </location>
</feature>
<dbReference type="CDD" id="cd17658">
    <property type="entry name" value="PTPc_plant_PTP1"/>
    <property type="match status" value="1"/>
</dbReference>
<evidence type="ECO:0000256" key="2">
    <source>
        <dbReference type="ARBA" id="ARBA00013064"/>
    </source>
</evidence>
<dbReference type="InterPro" id="IPR000242">
    <property type="entry name" value="PTP_cat"/>
</dbReference>
<keyword evidence="3" id="KW-0963">Cytoplasm</keyword>
<dbReference type="InterPro" id="IPR003595">
    <property type="entry name" value="Tyr_Pase_cat"/>
</dbReference>
<feature type="domain" description="Tyrosine specific protein phosphatases" evidence="9">
    <location>
        <begin position="591"/>
        <end position="662"/>
    </location>
</feature>
<dbReference type="PANTHER" id="PTHR19134">
    <property type="entry name" value="RECEPTOR-TYPE TYROSINE-PROTEIN PHOSPHATASE"/>
    <property type="match status" value="1"/>
</dbReference>
<dbReference type="AlphaFoldDB" id="A0A4Y7KKW5"/>
<dbReference type="InterPro" id="IPR029021">
    <property type="entry name" value="Prot-tyrosine_phosphatase-like"/>
</dbReference>
<evidence type="ECO:0000256" key="7">
    <source>
        <dbReference type="SAM" id="MobiDB-lite"/>
    </source>
</evidence>
<dbReference type="SUPFAM" id="SSF52799">
    <property type="entry name" value="(Phosphotyrosine protein) phosphatases II"/>
    <property type="match status" value="3"/>
</dbReference>
<dbReference type="Pfam" id="PF00102">
    <property type="entry name" value="Y_phosphatase"/>
    <property type="match status" value="4"/>
</dbReference>
<dbReference type="STRING" id="3469.A0A4Y7KKW5"/>
<dbReference type="PROSITE" id="PS50056">
    <property type="entry name" value="TYR_PHOSPHATASE_2"/>
    <property type="match status" value="3"/>
</dbReference>
<proteinExistence type="predicted"/>
<organism evidence="10 11">
    <name type="scientific">Papaver somniferum</name>
    <name type="common">Opium poppy</name>
    <dbReference type="NCBI Taxonomy" id="3469"/>
    <lineage>
        <taxon>Eukaryota</taxon>
        <taxon>Viridiplantae</taxon>
        <taxon>Streptophyta</taxon>
        <taxon>Embryophyta</taxon>
        <taxon>Tracheophyta</taxon>
        <taxon>Spermatophyta</taxon>
        <taxon>Magnoliopsida</taxon>
        <taxon>Ranunculales</taxon>
        <taxon>Papaveraceae</taxon>
        <taxon>Papaveroideae</taxon>
        <taxon>Papaver</taxon>
    </lineage>
</organism>
<dbReference type="EMBL" id="CM010722">
    <property type="protein sequence ID" value="RZC73497.1"/>
    <property type="molecule type" value="Genomic_DNA"/>
</dbReference>
<evidence type="ECO:0000256" key="5">
    <source>
        <dbReference type="ARBA" id="ARBA00022801"/>
    </source>
</evidence>
<evidence type="ECO:0000256" key="6">
    <source>
        <dbReference type="ARBA" id="ARBA00022912"/>
    </source>
</evidence>
<feature type="domain" description="Tyrosine-protein phosphatase" evidence="8">
    <location>
        <begin position="409"/>
        <end position="661"/>
    </location>
</feature>
<dbReference type="InterPro" id="IPR000387">
    <property type="entry name" value="Tyr_Pase_dom"/>
</dbReference>
<protein>
    <recommendedName>
        <fullName evidence="2">protein-tyrosine-phosphatase</fullName>
        <ecNumber evidence="2">3.1.3.48</ecNumber>
    </recommendedName>
</protein>
<dbReference type="InterPro" id="IPR016130">
    <property type="entry name" value="Tyr_Pase_AS"/>
</dbReference>